<organism evidence="1 2">
    <name type="scientific">Haemaphysalis longicornis</name>
    <name type="common">Bush tick</name>
    <dbReference type="NCBI Taxonomy" id="44386"/>
    <lineage>
        <taxon>Eukaryota</taxon>
        <taxon>Metazoa</taxon>
        <taxon>Ecdysozoa</taxon>
        <taxon>Arthropoda</taxon>
        <taxon>Chelicerata</taxon>
        <taxon>Arachnida</taxon>
        <taxon>Acari</taxon>
        <taxon>Parasitiformes</taxon>
        <taxon>Ixodida</taxon>
        <taxon>Ixodoidea</taxon>
        <taxon>Ixodidae</taxon>
        <taxon>Haemaphysalinae</taxon>
        <taxon>Haemaphysalis</taxon>
    </lineage>
</organism>
<dbReference type="OrthoDB" id="6503215at2759"/>
<dbReference type="VEuPathDB" id="VectorBase:HLOH_057433"/>
<sequence length="81" mass="8639">MAPRLTRQEKNAVILMGKTTSQGANCAATGYPMATVNKVFQAYYKEGRLANAVGNDSPRSTTAEEDQWIGAAAVSDPFLSV</sequence>
<gene>
    <name evidence="1" type="ORF">HPB48_003128</name>
</gene>
<reference evidence="1 2" key="1">
    <citation type="journal article" date="2020" name="Cell">
        <title>Large-Scale Comparative Analyses of Tick Genomes Elucidate Their Genetic Diversity and Vector Capacities.</title>
        <authorList>
            <consortium name="Tick Genome and Microbiome Consortium (TIGMIC)"/>
            <person name="Jia N."/>
            <person name="Wang J."/>
            <person name="Shi W."/>
            <person name="Du L."/>
            <person name="Sun Y."/>
            <person name="Zhan W."/>
            <person name="Jiang J.F."/>
            <person name="Wang Q."/>
            <person name="Zhang B."/>
            <person name="Ji P."/>
            <person name="Bell-Sakyi L."/>
            <person name="Cui X.M."/>
            <person name="Yuan T.T."/>
            <person name="Jiang B.G."/>
            <person name="Yang W.F."/>
            <person name="Lam T.T."/>
            <person name="Chang Q.C."/>
            <person name="Ding S.J."/>
            <person name="Wang X.J."/>
            <person name="Zhu J.G."/>
            <person name="Ruan X.D."/>
            <person name="Zhao L."/>
            <person name="Wei J.T."/>
            <person name="Ye R.Z."/>
            <person name="Que T.C."/>
            <person name="Du C.H."/>
            <person name="Zhou Y.H."/>
            <person name="Cheng J.X."/>
            <person name="Dai P.F."/>
            <person name="Guo W.B."/>
            <person name="Han X.H."/>
            <person name="Huang E.J."/>
            <person name="Li L.F."/>
            <person name="Wei W."/>
            <person name="Gao Y.C."/>
            <person name="Liu J.Z."/>
            <person name="Shao H.Z."/>
            <person name="Wang X."/>
            <person name="Wang C.C."/>
            <person name="Yang T.C."/>
            <person name="Huo Q.B."/>
            <person name="Li W."/>
            <person name="Chen H.Y."/>
            <person name="Chen S.E."/>
            <person name="Zhou L.G."/>
            <person name="Ni X.B."/>
            <person name="Tian J.H."/>
            <person name="Sheng Y."/>
            <person name="Liu T."/>
            <person name="Pan Y.S."/>
            <person name="Xia L.Y."/>
            <person name="Li J."/>
            <person name="Zhao F."/>
            <person name="Cao W.C."/>
        </authorList>
    </citation>
    <scope>NUCLEOTIDE SEQUENCE [LARGE SCALE GENOMIC DNA]</scope>
    <source>
        <strain evidence="1">HaeL-2018</strain>
    </source>
</reference>
<dbReference type="Proteomes" id="UP000821853">
    <property type="component" value="Chromosome 8"/>
</dbReference>
<proteinExistence type="predicted"/>
<comment type="caution">
    <text evidence="1">The sequence shown here is derived from an EMBL/GenBank/DDBJ whole genome shotgun (WGS) entry which is preliminary data.</text>
</comment>
<dbReference type="AlphaFoldDB" id="A0A9J6GX56"/>
<dbReference type="EMBL" id="JABSTR010000010">
    <property type="protein sequence ID" value="KAH9380098.1"/>
    <property type="molecule type" value="Genomic_DNA"/>
</dbReference>
<name>A0A9J6GX56_HAELO</name>
<keyword evidence="2" id="KW-1185">Reference proteome</keyword>
<accession>A0A9J6GX56</accession>
<evidence type="ECO:0000313" key="1">
    <source>
        <dbReference type="EMBL" id="KAH9380098.1"/>
    </source>
</evidence>
<protein>
    <submittedName>
        <fullName evidence="1">Uncharacterized protein</fullName>
    </submittedName>
</protein>
<evidence type="ECO:0000313" key="2">
    <source>
        <dbReference type="Proteomes" id="UP000821853"/>
    </source>
</evidence>